<evidence type="ECO:0000256" key="1">
    <source>
        <dbReference type="ARBA" id="ARBA00022741"/>
    </source>
</evidence>
<keyword evidence="2" id="KW-0378">Hydrolase</keyword>
<dbReference type="GO" id="GO:0016787">
    <property type="term" value="F:hydrolase activity"/>
    <property type="evidence" value="ECO:0007669"/>
    <property type="project" value="UniProtKB-KW"/>
</dbReference>
<dbReference type="GO" id="GO:0004386">
    <property type="term" value="F:helicase activity"/>
    <property type="evidence" value="ECO:0007669"/>
    <property type="project" value="UniProtKB-KW"/>
</dbReference>
<dbReference type="InterPro" id="IPR014015">
    <property type="entry name" value="Helicase_SF3_DNA-vir"/>
</dbReference>
<evidence type="ECO:0000256" key="2">
    <source>
        <dbReference type="ARBA" id="ARBA00022801"/>
    </source>
</evidence>
<dbReference type="RefSeq" id="WP_147121788.1">
    <property type="nucleotide sequence ID" value="NZ_VOPY01000001.1"/>
</dbReference>
<accession>A0A5C6UP76</accession>
<dbReference type="OrthoDB" id="9763644at2"/>
<dbReference type="AlphaFoldDB" id="A0A5C6UP76"/>
<dbReference type="InterPro" id="IPR014818">
    <property type="entry name" value="Phage/plasmid_primase_P4_C"/>
</dbReference>
<dbReference type="Proteomes" id="UP000321129">
    <property type="component" value="Unassembled WGS sequence"/>
</dbReference>
<dbReference type="GO" id="GO:0005524">
    <property type="term" value="F:ATP binding"/>
    <property type="evidence" value="ECO:0007669"/>
    <property type="project" value="UniProtKB-KW"/>
</dbReference>
<evidence type="ECO:0000313" key="7">
    <source>
        <dbReference type="Proteomes" id="UP000321129"/>
    </source>
</evidence>
<evidence type="ECO:0000256" key="3">
    <source>
        <dbReference type="ARBA" id="ARBA00022840"/>
    </source>
</evidence>
<sequence>MIAQSTTLGEARSPEAIAGIWSRLDGLARSIGDGETRAQYLAAWRTRFDAAFPTPDPSMDDVPIVPDGRLAGLTAEERGRVALIGAAWLARVAGFVDGGDNDAVKRFAWGVGQRVAADMVGEEAAIAALLAKLELEELPREIARSFAAGQRKGFDPWQVVVSLRCAAHPMTDLGNAERFRDRYLDDFRFTTAKGWLGWDGRRWRVLDQEQDSTPAEVQAAVFDTIRSIQHEARCIRETGWGDDTDLIYWIEKAKGHGRTEAADLGMNRLVHKGRKVEPFDTILGAWGRSSESAGKLGCIANLAKRWLTVAIEEFDTDPFTVNALNGTLRFERIRDDDGKFRAIVRLREHRREDLNTKLAPVEYDPHAECPLYDAVIEWAQPDAAMRRYLHQWGGYSACGHVGEQQLQFWYGRGANGKSTIIDAWAGTVGDYAGTIGIETFLDQGIKKRGDQATPDLAKLGGVRMLRASEPERGAKLNEALVKAATGGEPMSVRALHKGFFDLNPLFKLTIGGNYRPDVPGTDEGIWRRLKLVPWDQHLPVGERDKDLPGKLKLERAGILNRLVEGLIDWMDHGLTEPDAVKAATAAYRDDSDPLARFLRMCTEMDPDSRVQSSVLYGVFVAWAKAAGEYEWKNKGFSQAMQAKGFIKKASNGIQWMGLKLVRQADDFLDHEGNVRRIEEDEIDAIDAPRAPPDDAPAAPDPRDGGGFDD</sequence>
<gene>
    <name evidence="6" type="ORF">FSZ31_04315</name>
</gene>
<dbReference type="PANTHER" id="PTHR35372:SF2">
    <property type="entry name" value="SF3 HELICASE DOMAIN-CONTAINING PROTEIN"/>
    <property type="match status" value="1"/>
</dbReference>
<name>A0A5C6UP76_9SPHN</name>
<dbReference type="InterPro" id="IPR027417">
    <property type="entry name" value="P-loop_NTPase"/>
</dbReference>
<dbReference type="InterPro" id="IPR051620">
    <property type="entry name" value="ORF904-like_C"/>
</dbReference>
<evidence type="ECO:0000313" key="6">
    <source>
        <dbReference type="EMBL" id="TXC73951.1"/>
    </source>
</evidence>
<dbReference type="EMBL" id="VOPY01000001">
    <property type="protein sequence ID" value="TXC73951.1"/>
    <property type="molecule type" value="Genomic_DNA"/>
</dbReference>
<dbReference type="NCBIfam" id="TIGR01613">
    <property type="entry name" value="primase_Cterm"/>
    <property type="match status" value="1"/>
</dbReference>
<dbReference type="InterPro" id="IPR006500">
    <property type="entry name" value="Helicase_put_C_phage/plasmid"/>
</dbReference>
<organism evidence="6 7">
    <name type="scientific">Flavisphingopyxis soli</name>
    <dbReference type="NCBI Taxonomy" id="2601267"/>
    <lineage>
        <taxon>Bacteria</taxon>
        <taxon>Pseudomonadati</taxon>
        <taxon>Pseudomonadota</taxon>
        <taxon>Alphaproteobacteria</taxon>
        <taxon>Sphingomonadales</taxon>
        <taxon>Sphingopyxidaceae</taxon>
        <taxon>Flavisphingopyxis</taxon>
    </lineage>
</organism>
<keyword evidence="7" id="KW-1185">Reference proteome</keyword>
<comment type="caution">
    <text evidence="6">The sequence shown here is derived from an EMBL/GenBank/DDBJ whole genome shotgun (WGS) entry which is preliminary data.</text>
</comment>
<feature type="compositionally biased region" description="Basic and acidic residues" evidence="4">
    <location>
        <begin position="700"/>
        <end position="709"/>
    </location>
</feature>
<reference evidence="6 7" key="1">
    <citation type="submission" date="2019-08" db="EMBL/GenBank/DDBJ databases">
        <title>Sphingorhabdus soil sp. nov., isolated from arctic soil.</title>
        <authorList>
            <person name="Liu Y."/>
        </authorList>
    </citation>
    <scope>NUCLEOTIDE SEQUENCE [LARGE SCALE GENOMIC DNA]</scope>
    <source>
        <strain evidence="6 7">D-2Q-5-6</strain>
    </source>
</reference>
<dbReference type="PROSITE" id="PS51206">
    <property type="entry name" value="SF3_HELICASE_1"/>
    <property type="match status" value="1"/>
</dbReference>
<dbReference type="Pfam" id="PF08706">
    <property type="entry name" value="D5_N"/>
    <property type="match status" value="1"/>
</dbReference>
<dbReference type="Gene3D" id="3.40.50.300">
    <property type="entry name" value="P-loop containing nucleotide triphosphate hydrolases"/>
    <property type="match status" value="1"/>
</dbReference>
<evidence type="ECO:0000259" key="5">
    <source>
        <dbReference type="PROSITE" id="PS51206"/>
    </source>
</evidence>
<keyword evidence="1" id="KW-0547">Nucleotide-binding</keyword>
<feature type="region of interest" description="Disordered" evidence="4">
    <location>
        <begin position="678"/>
        <end position="709"/>
    </location>
</feature>
<dbReference type="PANTHER" id="PTHR35372">
    <property type="entry name" value="ATP BINDING PROTEIN-RELATED"/>
    <property type="match status" value="1"/>
</dbReference>
<feature type="domain" description="SF3 helicase" evidence="5">
    <location>
        <begin position="384"/>
        <end position="547"/>
    </location>
</feature>
<keyword evidence="3" id="KW-0067">ATP-binding</keyword>
<evidence type="ECO:0000256" key="4">
    <source>
        <dbReference type="SAM" id="MobiDB-lite"/>
    </source>
</evidence>
<protein>
    <recommendedName>
        <fullName evidence="5">SF3 helicase domain-containing protein</fullName>
    </recommendedName>
</protein>
<proteinExistence type="predicted"/>
<dbReference type="SMART" id="SM00885">
    <property type="entry name" value="D5_N"/>
    <property type="match status" value="1"/>
</dbReference>